<dbReference type="Pfam" id="PF00623">
    <property type="entry name" value="RNA_pol_Rpb1_2"/>
    <property type="match status" value="2"/>
</dbReference>
<dbReference type="PANTHER" id="PTHR19376">
    <property type="entry name" value="DNA-DIRECTED RNA POLYMERASE"/>
    <property type="match status" value="1"/>
</dbReference>
<feature type="transmembrane region" description="Helical" evidence="8">
    <location>
        <begin position="127"/>
        <end position="145"/>
    </location>
</feature>
<keyword evidence="8" id="KW-0472">Membrane</keyword>
<evidence type="ECO:0000256" key="5">
    <source>
        <dbReference type="ARBA" id="ARBA00023163"/>
    </source>
</evidence>
<accession>I2BJ06</accession>
<evidence type="ECO:0000256" key="7">
    <source>
        <dbReference type="RuleBase" id="RU004279"/>
    </source>
</evidence>
<comment type="similarity">
    <text evidence="7">Belongs to the RNA polymerase beta' chain family.</text>
</comment>
<dbReference type="EMBL" id="JQ437258">
    <property type="protein sequence ID" value="AFJ53951.1"/>
    <property type="molecule type" value="Genomic_DNA"/>
</dbReference>
<keyword evidence="10" id="KW-0933">Apicoplast</keyword>
<dbReference type="InterPro" id="IPR007080">
    <property type="entry name" value="RNA_pol_Rpb1_1"/>
</dbReference>
<feature type="domain" description="RNA polymerase N-terminal" evidence="9">
    <location>
        <begin position="235"/>
        <end position="510"/>
    </location>
</feature>
<evidence type="ECO:0000256" key="8">
    <source>
        <dbReference type="SAM" id="Phobius"/>
    </source>
</evidence>
<feature type="transmembrane region" description="Helical" evidence="8">
    <location>
        <begin position="104"/>
        <end position="121"/>
    </location>
</feature>
<dbReference type="InterPro" id="IPR000722">
    <property type="entry name" value="RNA_pol_asu"/>
</dbReference>
<keyword evidence="2 7" id="KW-0240">DNA-directed RNA polymerase</keyword>
<dbReference type="SUPFAM" id="SSF64484">
    <property type="entry name" value="beta and beta-prime subunits of DNA dependent RNA-polymerase"/>
    <property type="match status" value="1"/>
</dbReference>
<keyword evidence="5 7" id="KW-0804">Transcription</keyword>
<dbReference type="GO" id="GO:0003899">
    <property type="term" value="F:DNA-directed RNA polymerase activity"/>
    <property type="evidence" value="ECO:0007669"/>
    <property type="project" value="UniProtKB-EC"/>
</dbReference>
<comment type="catalytic activity">
    <reaction evidence="6 7">
        <text>RNA(n) + a ribonucleoside 5'-triphosphate = RNA(n+1) + diphosphate</text>
        <dbReference type="Rhea" id="RHEA:21248"/>
        <dbReference type="Rhea" id="RHEA-COMP:14527"/>
        <dbReference type="Rhea" id="RHEA-COMP:17342"/>
        <dbReference type="ChEBI" id="CHEBI:33019"/>
        <dbReference type="ChEBI" id="CHEBI:61557"/>
        <dbReference type="ChEBI" id="CHEBI:140395"/>
        <dbReference type="EC" id="2.7.7.6"/>
    </reaction>
</comment>
<keyword evidence="4 7" id="KW-0548">Nucleotidyltransferase</keyword>
<evidence type="ECO:0000259" key="9">
    <source>
        <dbReference type="SMART" id="SM00663"/>
    </source>
</evidence>
<organism evidence="10 11">
    <name type="scientific">Plasmodium vivax Mauritania I</name>
    <dbReference type="NCBI Taxonomy" id="1035515"/>
    <lineage>
        <taxon>Eukaryota</taxon>
        <taxon>Sar</taxon>
        <taxon>Alveolata</taxon>
        <taxon>Apicomplexa</taxon>
        <taxon>Aconoidasida</taxon>
        <taxon>Haemosporida</taxon>
        <taxon>Plasmodiidae</taxon>
        <taxon>Plasmodium</taxon>
        <taxon>Plasmodium (Plasmodium)</taxon>
    </lineage>
</organism>
<evidence type="ECO:0000313" key="10">
    <source>
        <dbReference type="EMBL" id="AFJ53951.1"/>
    </source>
</evidence>
<keyword evidence="3 7" id="KW-0808">Transferase</keyword>
<proteinExistence type="inferred from homology"/>
<geneLocation type="apicoplast" evidence="10"/>
<dbReference type="GO" id="GO:0006351">
    <property type="term" value="P:DNA-templated transcription"/>
    <property type="evidence" value="ECO:0007669"/>
    <property type="project" value="InterPro"/>
</dbReference>
<dbReference type="Proteomes" id="UP000053776">
    <property type="component" value="Apicoplast Pltd"/>
</dbReference>
<keyword evidence="10" id="KW-0934">Plastid</keyword>
<dbReference type="InterPro" id="IPR045867">
    <property type="entry name" value="DNA-dir_RpoC_beta_prime"/>
</dbReference>
<evidence type="ECO:0000256" key="4">
    <source>
        <dbReference type="ARBA" id="ARBA00022695"/>
    </source>
</evidence>
<evidence type="ECO:0000256" key="3">
    <source>
        <dbReference type="ARBA" id="ARBA00022679"/>
    </source>
</evidence>
<name>I2BJ06_PLAVI</name>
<dbReference type="GO" id="GO:0003677">
    <property type="term" value="F:DNA binding"/>
    <property type="evidence" value="ECO:0007669"/>
    <property type="project" value="InterPro"/>
</dbReference>
<protein>
    <recommendedName>
        <fullName evidence="7">DNA-directed RNA polymerase subunit</fullName>
        <ecNumber evidence="7">2.7.7.6</ecNumber>
    </recommendedName>
</protein>
<dbReference type="SMART" id="SM00663">
    <property type="entry name" value="RPOLA_N"/>
    <property type="match status" value="1"/>
</dbReference>
<dbReference type="GO" id="GO:0000428">
    <property type="term" value="C:DNA-directed RNA polymerase complex"/>
    <property type="evidence" value="ECO:0007669"/>
    <property type="project" value="UniProtKB-KW"/>
</dbReference>
<evidence type="ECO:0000313" key="11">
    <source>
        <dbReference type="Proteomes" id="UP000053776"/>
    </source>
</evidence>
<dbReference type="Pfam" id="PF04997">
    <property type="entry name" value="RNA_pol_Rpb1_1"/>
    <property type="match status" value="1"/>
</dbReference>
<gene>
    <name evidence="10" type="ORF">PVMG_08004</name>
</gene>
<dbReference type="EC" id="2.7.7.6" evidence="7"/>
<dbReference type="Gene3D" id="1.10.40.90">
    <property type="match status" value="1"/>
</dbReference>
<comment type="function">
    <text evidence="1 7">DNA-dependent RNA polymerase catalyzes the transcription of DNA into RNA using the four ribonucleoside triphosphates as substrates.</text>
</comment>
<evidence type="ECO:0000256" key="6">
    <source>
        <dbReference type="ARBA" id="ARBA00048552"/>
    </source>
</evidence>
<keyword evidence="8" id="KW-0812">Transmembrane</keyword>
<reference evidence="10 11" key="1">
    <citation type="submission" date="2012-01" db="EMBL/GenBank/DDBJ databases">
        <title>The Genome Sequence of Plasmodium vivax Mauritania I apicoplast.</title>
        <authorList>
            <consortium name="The Broad Institute Genome Sequencing Platform"/>
            <consortium name="The Broad Institute Genome Sequencing Center for Infectious Disease"/>
            <person name="Neafsey D."/>
            <person name="Carlton J."/>
            <person name="Barnwell J."/>
            <person name="Collins W."/>
            <person name="Escalante A."/>
            <person name="Mullikin J."/>
            <person name="Saul A."/>
            <person name="Guigo R."/>
            <person name="Camara F."/>
            <person name="Young S.K."/>
            <person name="Zeng Q."/>
            <person name="Gargeya S."/>
            <person name="Fitzgerald M."/>
            <person name="Haas B."/>
            <person name="Abouelleil A."/>
            <person name="Alvarado L."/>
            <person name="Arachchi H.M."/>
            <person name="Berlin A."/>
            <person name="Brown A."/>
            <person name="Chapman S.B."/>
            <person name="Chen Z."/>
            <person name="Dunbar C."/>
            <person name="Freedman E."/>
            <person name="Gearin G."/>
            <person name="Gellesch M."/>
            <person name="Goldberg J."/>
            <person name="Griggs A."/>
            <person name="Gujja S."/>
            <person name="Heiman D."/>
            <person name="Howarth C."/>
            <person name="Larson L."/>
            <person name="Lui A."/>
            <person name="MacDonald P.J.P."/>
            <person name="Montmayeur A."/>
            <person name="Murphy C."/>
            <person name="Neiman D."/>
            <person name="Pearson M."/>
            <person name="Priest M."/>
            <person name="Roberts A."/>
            <person name="Saif S."/>
            <person name="Shea T."/>
            <person name="Shenoy N."/>
            <person name="Sisk P."/>
            <person name="Stolte C."/>
            <person name="Sykes S."/>
            <person name="Wortman J."/>
            <person name="Nusbaum C."/>
            <person name="Birren B."/>
        </authorList>
    </citation>
    <scope>NUCLEOTIDE SEQUENCE [LARGE SCALE GENOMIC DNA]</scope>
    <source>
        <strain evidence="10 11">Mauritania I</strain>
    </source>
</reference>
<keyword evidence="8" id="KW-1133">Transmembrane helix</keyword>
<dbReference type="InterPro" id="IPR006592">
    <property type="entry name" value="RNA_pol_N"/>
</dbReference>
<dbReference type="Gene3D" id="2.40.40.20">
    <property type="match status" value="1"/>
</dbReference>
<sequence>MILYNNINFIGLKLNILNPKQIIKWSSLFYKNKIIIGEVLIPNTINFNTGLPILNGLFCEKIFDYMYIWNCDCNKKMYNINNFSLGLYCIFCKNKLKININRKYKIGFIFLNIPILHLWYLTGPLKVASLLLNKNIIYLKFLIYYKYFFNNIKYKQYFYYNKLYLKFNINKKKYNIVQYLFSHNILYKKLKNLNLLTELLNNKEILLNKNIHYKKYIYKKINLLNLFIINNLKPNWIFLDLLPILPAGLRPYLYINNSMYIISTINENYRLIILKNNKLKYWLYLRNNIFFIFEIIEKRLLQQLIDYLLINKLILKNNTTFFNFSKTFKGKYSIIKYNLSGKRVDFSGRSVITVNPNIIYNHIGLPYYISIYLFKPFLINILKYNFKFNVIFKSLLINKNLFSIQKFLNRLLQNQFIIVNRAPTLHRMNLQSFIPLLTEGYSLKFYPLGCSSFNADFDGDQMSVFLPLIKTSKFESNINLNFDKNIISPSNNLNLFKNLQYYKLGINTLLILNYNKVFSIFYFNSIEKIYEYYNNNILSIFNLVWIKYINNNEVFYILTSVNRVIINLYMYIY</sequence>
<dbReference type="PANTHER" id="PTHR19376:SF54">
    <property type="entry name" value="DNA-DIRECTED RNA POLYMERASE SUBUNIT BETA"/>
    <property type="match status" value="1"/>
</dbReference>
<evidence type="ECO:0000256" key="2">
    <source>
        <dbReference type="ARBA" id="ARBA00022478"/>
    </source>
</evidence>
<evidence type="ECO:0000256" key="1">
    <source>
        <dbReference type="ARBA" id="ARBA00004026"/>
    </source>
</evidence>
<dbReference type="AlphaFoldDB" id="I2BJ06"/>